<keyword evidence="2" id="KW-0547">Nucleotide-binding</keyword>
<gene>
    <name evidence="6" type="ORF">HYG86_01250</name>
</gene>
<keyword evidence="1" id="KW-0436">Ligase</keyword>
<dbReference type="Pfam" id="PF14398">
    <property type="entry name" value="ATPgrasp_YheCD"/>
    <property type="match status" value="1"/>
</dbReference>
<evidence type="ECO:0000256" key="1">
    <source>
        <dbReference type="ARBA" id="ARBA00022598"/>
    </source>
</evidence>
<evidence type="ECO:0000259" key="4">
    <source>
        <dbReference type="Pfam" id="PF02875"/>
    </source>
</evidence>
<dbReference type="InterPro" id="IPR004101">
    <property type="entry name" value="Mur_ligase_C"/>
</dbReference>
<evidence type="ECO:0000259" key="5">
    <source>
        <dbReference type="Pfam" id="PF08245"/>
    </source>
</evidence>
<dbReference type="GO" id="GO:0016881">
    <property type="term" value="F:acid-amino acid ligase activity"/>
    <property type="evidence" value="ECO:0007669"/>
    <property type="project" value="InterPro"/>
</dbReference>
<dbReference type="SUPFAM" id="SSF53244">
    <property type="entry name" value="MurD-like peptide ligases, peptide-binding domain"/>
    <property type="match status" value="1"/>
</dbReference>
<evidence type="ECO:0000256" key="2">
    <source>
        <dbReference type="ARBA" id="ARBA00022741"/>
    </source>
</evidence>
<dbReference type="SUPFAM" id="SSF56059">
    <property type="entry name" value="Glutathione synthetase ATP-binding domain-like"/>
    <property type="match status" value="1"/>
</dbReference>
<dbReference type="Proteomes" id="UP000516160">
    <property type="component" value="Chromosome"/>
</dbReference>
<protein>
    <submittedName>
        <fullName evidence="6">YheC/YheD family protein</fullName>
    </submittedName>
</protein>
<name>A0A7G9W478_ALKCA</name>
<dbReference type="InterPro" id="IPR026838">
    <property type="entry name" value="YheC/D"/>
</dbReference>
<dbReference type="InterPro" id="IPR036615">
    <property type="entry name" value="Mur_ligase_C_dom_sf"/>
</dbReference>
<dbReference type="Pfam" id="PF08245">
    <property type="entry name" value="Mur_ligase_M"/>
    <property type="match status" value="1"/>
</dbReference>
<evidence type="ECO:0000313" key="6">
    <source>
        <dbReference type="EMBL" id="QNO13490.1"/>
    </source>
</evidence>
<reference evidence="6 7" key="1">
    <citation type="submission" date="2020-07" db="EMBL/GenBank/DDBJ databases">
        <title>Alkalicella. sp. LB2 genome.</title>
        <authorList>
            <person name="Postec A."/>
            <person name="Quemeneur M."/>
        </authorList>
    </citation>
    <scope>NUCLEOTIDE SEQUENCE [LARGE SCALE GENOMIC DNA]</scope>
    <source>
        <strain evidence="6 7">LB2</strain>
    </source>
</reference>
<dbReference type="GO" id="GO:0005524">
    <property type="term" value="F:ATP binding"/>
    <property type="evidence" value="ECO:0007669"/>
    <property type="project" value="UniProtKB-KW"/>
</dbReference>
<dbReference type="AlphaFoldDB" id="A0A7G9W478"/>
<dbReference type="InterPro" id="IPR051046">
    <property type="entry name" value="MurCDEF_CellWall_CoF430Synth"/>
</dbReference>
<keyword evidence="7" id="KW-1185">Reference proteome</keyword>
<feature type="domain" description="Mur ligase C-terminal" evidence="4">
    <location>
        <begin position="226"/>
        <end position="345"/>
    </location>
</feature>
<feature type="domain" description="Mur ligase central" evidence="5">
    <location>
        <begin position="13"/>
        <end position="197"/>
    </location>
</feature>
<evidence type="ECO:0000313" key="7">
    <source>
        <dbReference type="Proteomes" id="UP000516160"/>
    </source>
</evidence>
<proteinExistence type="predicted"/>
<dbReference type="PANTHER" id="PTHR43024">
    <property type="entry name" value="UDP-N-ACETYLMURAMOYL-TRIPEPTIDE--D-ALANYL-D-ALANINE LIGASE"/>
    <property type="match status" value="1"/>
</dbReference>
<dbReference type="Gene3D" id="3.40.1190.10">
    <property type="entry name" value="Mur-like, catalytic domain"/>
    <property type="match status" value="1"/>
</dbReference>
<dbReference type="InterPro" id="IPR036565">
    <property type="entry name" value="Mur-like_cat_sf"/>
</dbReference>
<accession>A0A7G9W478</accession>
<dbReference type="Gene3D" id="3.90.190.20">
    <property type="entry name" value="Mur ligase, C-terminal domain"/>
    <property type="match status" value="1"/>
</dbReference>
<organism evidence="6 7">
    <name type="scientific">Alkalicella caledoniensis</name>
    <dbReference type="NCBI Taxonomy" id="2731377"/>
    <lineage>
        <taxon>Bacteria</taxon>
        <taxon>Bacillati</taxon>
        <taxon>Bacillota</taxon>
        <taxon>Clostridia</taxon>
        <taxon>Eubacteriales</taxon>
        <taxon>Proteinivoracaceae</taxon>
        <taxon>Alkalicella</taxon>
    </lineage>
</organism>
<evidence type="ECO:0000256" key="3">
    <source>
        <dbReference type="ARBA" id="ARBA00022840"/>
    </source>
</evidence>
<keyword evidence="3" id="KW-0067">ATP-binding</keyword>
<dbReference type="EMBL" id="CP058559">
    <property type="protein sequence ID" value="QNO13490.1"/>
    <property type="molecule type" value="Genomic_DNA"/>
</dbReference>
<dbReference type="PANTHER" id="PTHR43024:SF1">
    <property type="entry name" value="UDP-N-ACETYLMURAMOYL-TRIPEPTIDE--D-ALANYL-D-ALANINE LIGASE"/>
    <property type="match status" value="1"/>
</dbReference>
<dbReference type="KEGG" id="acae:HYG86_01250"/>
<dbReference type="Gene3D" id="3.30.470.20">
    <property type="entry name" value="ATP-grasp fold, B domain"/>
    <property type="match status" value="1"/>
</dbReference>
<sequence>MRFNPSDIPKIAITGSVGKTTTREMLGSILDVKWKVLKNSENKNLPLQNKAALNNYNSSYKAILLEMGMGQPGAAKRHCKIIEPNIAIITKIGRAHYGNLGNSIESTAKNKSELIKYMHPTGTLLINADDENSRLLETDKFKGEIVTIGIANKADYQASEVEFLEDGMGFKVGENSFFVPTFGVHNVYNALFAIATAHRLKFSMDEIRKGLENYQVPTKRLNFHFLKENSILIDDTVNANPESVKTAIDVLAEKGKGRKKIVVLGSMKELGDYETRGHMEVGQYLVQNNVDFIFTYGKEAELIGVGAIEKGFPKDRVRHFDNKTKLHKELCVAIEKESIILVKGSSKMRMYQTIRYIKDYLQYTLCIDDNLRGPYIKMNTYTFESLGVESKYINLHFGALVKKLEVHIDPKAENGTITLPKQLNETISIPDVTYEYHMEGNHLHLGPLIGIITLPRYFDNPRQQILRFTNYDNIKGLIFICKLTTIKRKRQTIDGLYYNPKTNDFEQGVFPYPNAFYNRVGLKKASYTHLKEHIGAAIFNYPYENTDKWSFHKMMIKKHDISPHLPHTMNYSNSKSLIEMLRDFPSVYIKPSTTAGGYGIIHVEKNEKHFVVTDSAGNRQVVSSQNSLIQKLKGQMDKGRKYIIQQDIPFRFEGSKVDFRMYIQKNELKDWIYTGLETKVANEGSIISNSKNRKTVLPGKEALTQIFCLSEEEATKKIEEISALFIKVLNVLERKSHIGDSAIDFIIDENHKVWILEVQLNYAAEIKAFRSETEQKVLPYILPTPLEYAKSLTGF</sequence>
<dbReference type="Pfam" id="PF02875">
    <property type="entry name" value="Mur_ligase_C"/>
    <property type="match status" value="1"/>
</dbReference>
<dbReference type="InterPro" id="IPR013221">
    <property type="entry name" value="Mur_ligase_cen"/>
</dbReference>
<dbReference type="RefSeq" id="WP_213167158.1">
    <property type="nucleotide sequence ID" value="NZ_CP058559.1"/>
</dbReference>
<dbReference type="SUPFAM" id="SSF53623">
    <property type="entry name" value="MurD-like peptide ligases, catalytic domain"/>
    <property type="match status" value="1"/>
</dbReference>